<dbReference type="EMBL" id="JAQQDH010000010">
    <property type="protein sequence ID" value="MFM0447167.1"/>
    <property type="molecule type" value="Genomic_DNA"/>
</dbReference>
<dbReference type="RefSeq" id="WP_408131129.1">
    <property type="nucleotide sequence ID" value="NZ_JAQQDH010000010.1"/>
</dbReference>
<dbReference type="Gene3D" id="2.30.110.50">
    <property type="match status" value="1"/>
</dbReference>
<gene>
    <name evidence="1" type="ORF">PQR00_26555</name>
</gene>
<protein>
    <submittedName>
        <fullName evidence="1">Uncharacterized protein</fullName>
    </submittedName>
</protein>
<organism evidence="1 2">
    <name type="scientific">Paraburkholderia strydomiana</name>
    <dbReference type="NCBI Taxonomy" id="1245417"/>
    <lineage>
        <taxon>Bacteria</taxon>
        <taxon>Pseudomonadati</taxon>
        <taxon>Pseudomonadota</taxon>
        <taxon>Betaproteobacteria</taxon>
        <taxon>Burkholderiales</taxon>
        <taxon>Burkholderiaceae</taxon>
        <taxon>Paraburkholderia</taxon>
    </lineage>
</organism>
<comment type="caution">
    <text evidence="1">The sequence shown here is derived from an EMBL/GenBank/DDBJ whole genome shotgun (WGS) entry which is preliminary data.</text>
</comment>
<reference evidence="1 2" key="1">
    <citation type="journal article" date="2024" name="Chem. Sci.">
        <title>Discovery of megapolipeptins by genome mining of a Burkholderiales bacteria collection.</title>
        <authorList>
            <person name="Paulo B.S."/>
            <person name="Recchia M.J.J."/>
            <person name="Lee S."/>
            <person name="Fergusson C.H."/>
            <person name="Romanowski S.B."/>
            <person name="Hernandez A."/>
            <person name="Krull N."/>
            <person name="Liu D.Y."/>
            <person name="Cavanagh H."/>
            <person name="Bos A."/>
            <person name="Gray C.A."/>
            <person name="Murphy B.T."/>
            <person name="Linington R.G."/>
            <person name="Eustaquio A.S."/>
        </authorList>
    </citation>
    <scope>NUCLEOTIDE SEQUENCE [LARGE SCALE GENOMIC DNA]</scope>
    <source>
        <strain evidence="1 2">RL17-379-BIB-C</strain>
    </source>
</reference>
<name>A0ABW9C7Q7_9BURK</name>
<keyword evidence="2" id="KW-1185">Reference proteome</keyword>
<accession>A0ABW9C7Q7</accession>
<dbReference type="Proteomes" id="UP001629288">
    <property type="component" value="Unassembled WGS sequence"/>
</dbReference>
<evidence type="ECO:0000313" key="1">
    <source>
        <dbReference type="EMBL" id="MFM0447167.1"/>
    </source>
</evidence>
<evidence type="ECO:0000313" key="2">
    <source>
        <dbReference type="Proteomes" id="UP001629288"/>
    </source>
</evidence>
<sequence length="135" mass="15051">MTRWTTQTRTLTFSGAALPEIVGVDYRSRKCIETREPMLTVRSLRGREAVGELFEYIVETEVENPDFLQDPTSAAQLDLAKIVGTSGTVAIQVAGIGTFRAGATGDTGRVNVGADTRHMLRRKWTRRDVEQDNHR</sequence>
<proteinExistence type="predicted"/>